<keyword evidence="2" id="KW-0677">Repeat</keyword>
<organism evidence="5 6">
    <name type="scientific">Prymnesium parvum</name>
    <name type="common">Toxic golden alga</name>
    <dbReference type="NCBI Taxonomy" id="97485"/>
    <lineage>
        <taxon>Eukaryota</taxon>
        <taxon>Haptista</taxon>
        <taxon>Haptophyta</taxon>
        <taxon>Prymnesiophyceae</taxon>
        <taxon>Prymnesiales</taxon>
        <taxon>Prymnesiaceae</taxon>
        <taxon>Prymnesium</taxon>
    </lineage>
</organism>
<feature type="region of interest" description="Disordered" evidence="4">
    <location>
        <begin position="312"/>
        <end position="338"/>
    </location>
</feature>
<name>A0AB34JNN0_PRYPA</name>
<feature type="compositionally biased region" description="Basic and acidic residues" evidence="4">
    <location>
        <begin position="549"/>
        <end position="562"/>
    </location>
</feature>
<feature type="coiled-coil region" evidence="3">
    <location>
        <begin position="256"/>
        <end position="301"/>
    </location>
</feature>
<keyword evidence="3" id="KW-0175">Coiled coil</keyword>
<feature type="compositionally biased region" description="Low complexity" evidence="4">
    <location>
        <begin position="583"/>
        <end position="592"/>
    </location>
</feature>
<dbReference type="EMBL" id="JBGBPQ010000006">
    <property type="protein sequence ID" value="KAL1522322.1"/>
    <property type="molecule type" value="Genomic_DNA"/>
</dbReference>
<feature type="region of interest" description="Disordered" evidence="4">
    <location>
        <begin position="489"/>
        <end position="510"/>
    </location>
</feature>
<comment type="caution">
    <text evidence="5">The sequence shown here is derived from an EMBL/GenBank/DDBJ whole genome shotgun (WGS) entry which is preliminary data.</text>
</comment>
<evidence type="ECO:0000313" key="5">
    <source>
        <dbReference type="EMBL" id="KAL1522322.1"/>
    </source>
</evidence>
<evidence type="ECO:0000256" key="1">
    <source>
        <dbReference type="ARBA" id="ARBA00022441"/>
    </source>
</evidence>
<feature type="region of interest" description="Disordered" evidence="4">
    <location>
        <begin position="702"/>
        <end position="754"/>
    </location>
</feature>
<feature type="region of interest" description="Disordered" evidence="4">
    <location>
        <begin position="1280"/>
        <end position="1310"/>
    </location>
</feature>
<evidence type="ECO:0000256" key="2">
    <source>
        <dbReference type="ARBA" id="ARBA00022737"/>
    </source>
</evidence>
<feature type="compositionally biased region" description="Low complexity" evidence="4">
    <location>
        <begin position="1"/>
        <end position="28"/>
    </location>
</feature>
<dbReference type="PANTHER" id="PTHR46093">
    <property type="entry name" value="ACYL-COA-BINDING DOMAIN-CONTAINING PROTEIN 5"/>
    <property type="match status" value="1"/>
</dbReference>
<feature type="region of interest" description="Disordered" evidence="4">
    <location>
        <begin position="1"/>
        <end position="36"/>
    </location>
</feature>
<dbReference type="Gene3D" id="2.120.10.80">
    <property type="entry name" value="Kelch-type beta propeller"/>
    <property type="match status" value="2"/>
</dbReference>
<gene>
    <name evidence="5" type="ORF">AB1Y20_017314</name>
</gene>
<dbReference type="Pfam" id="PF24681">
    <property type="entry name" value="Kelch_KLHDC2_KLHL20_DRC7"/>
    <property type="match status" value="1"/>
</dbReference>
<keyword evidence="6" id="KW-1185">Reference proteome</keyword>
<feature type="region of interest" description="Disordered" evidence="4">
    <location>
        <begin position="786"/>
        <end position="842"/>
    </location>
</feature>
<feature type="compositionally biased region" description="Low complexity" evidence="4">
    <location>
        <begin position="638"/>
        <end position="654"/>
    </location>
</feature>
<reference evidence="5 6" key="1">
    <citation type="journal article" date="2024" name="Science">
        <title>Giant polyketide synthase enzymes in the biosynthesis of giant marine polyether toxins.</title>
        <authorList>
            <person name="Fallon T.R."/>
            <person name="Shende V.V."/>
            <person name="Wierzbicki I.H."/>
            <person name="Pendleton A.L."/>
            <person name="Watervoot N.F."/>
            <person name="Auber R.P."/>
            <person name="Gonzalez D.J."/>
            <person name="Wisecaver J.H."/>
            <person name="Moore B.S."/>
        </authorList>
    </citation>
    <scope>NUCLEOTIDE SEQUENCE [LARGE SCALE GENOMIC DNA]</scope>
    <source>
        <strain evidence="5 6">12B1</strain>
    </source>
</reference>
<dbReference type="Proteomes" id="UP001515480">
    <property type="component" value="Unassembled WGS sequence"/>
</dbReference>
<evidence type="ECO:0000256" key="4">
    <source>
        <dbReference type="SAM" id="MobiDB-lite"/>
    </source>
</evidence>
<sequence>MAPGVATGRAAGGARRTPGGAARPSRAPAAPPHADARFAPLARRLESYDRAEGRIRPRGARFLHPLSLHGGGAAHARILAAPLRVWDEEAVRPRVGCSLSRLGVGNAALLAFGGHGADGKLAEGGALVCDAVAQRWHPLPRRDEPERHAPCPRSDHSAAVMGENRSLLIVCGGEGEHGELLGDIAVLQMRCANSRTSADRRRRERTTRERAYDELCSLREHAAELRRQLLHATAAAKQASAMLSSGVDDGTLGSASVGFRAKLDELQSEVERLREEESSVTRELHALFKVLEEQLESLKCEWEWIAVDVVPPEPEEPQRPSRSPSPLRHASSSRATVESAASSTFLTATEATHDVIADATARVDKAELEEAKSASSRLRARPARGEQPEAVSFVPRRRHACVAIDNCLWVFGGEVWVSKDGETPVGGDRSRWLQQQREQMVERLSLSRDVREAEEAMARERTEADANELDEDGFPKRWWWRKTKYLNPRASGEAGSSHGARKGDQSKQKSISLAEIGASGRKGNAAEAHFRLGASGAREGVCTSPEASYRMEGDADPREAPRKSIMWKQEQEQNGSVNGSDGAAARRQQSRRQSTLVRYGISGVQEHRELLLQQKRELKRMLIALAEINSRPVAEHGSASAPPAAAPEAAPSAADDAEPPPADDTSWQSMRPPPLLQPSSSLLSLTISPAQRLSLRQMESEEWLNATGSPELQQSSSSRRVVVEEPQDEDEGDLRKSLQRVASRKKQLASQRRGSCKDVAFSLPKIDPSMCSSASAPVLPKRMVFSQSSTSTLPPLGGCDEESQASPPASDERTLPQGEADSDYSSEGHEEPAEGTQPQAPREGKLLVLSELICATFLRSPDSTSSAPHSSCGEHTSAAALKVRWVRVKAHGRAPSARAGHAMCTVRGQLLLHGGMGYREEPSYPTEQFCFLSNNILPSRLTGRRVLFSDIHLFDLPTCRWSQPELACGGPSRRAFHSMASLDGRVLVFGGRGGNRGRFAHGMAVLELTPRTELKGDGFWTFPAIAEHAAQLPRAHAGAAAVNGRLMLFGGVDATGTPCSDLLLVDAGACALLSITPFSVPVTGGPLLTLHGRAFPTHWSASVRLRWRDAYDRGPKAPLEEIILPAQIRDDKARAFLITPSSHLAVHGLARCGRLSSWRFAPPAPCSPLVITRDRSLQEVECNMPDISDSIVEGELHVELLFSCNHTDGTTQTRVCGPIDFTVVGLTHPTCCELRGAGAKVAVAGLRASFVVVACDKLGRKRRAGSDNITLKLYRYDEDSAGKPQAGSRKRVPPRAFAGQPAKGQPEASSKMYEQDCLRLISLTDYHSGRCPLGASDLAAQLKLTGEPELIHLEVEEGEEEIKLPMNLVVAGTYSLFVQMRGQQVGDGPVHQFVIHPAETSPPDCPIFEREGEKGLCLFASPSRQYLLPTRDGFTFTMQERACDRYGNYRTTGGDVVDVELVRAAVVPKKERLSDLLRRAMRMHGIGDGWQKNILDVGGGAHKPRVVDHGDGTYQIQIDSLLTKVDAKPAVTWTIDDQPGQLSEDKWQDKLVRKAGFGRNNGLAIVREVGPTELTVQWIADSSISQGTPFELFGDTGRGETIVSNYLEGEVETEIMDRITILRLEASDTSEAMQYVIDDGEHIFHMPVDIVLSSVEARRKYLDSEPPPLLRGKWDCVITVNGELAHTETLNIIVPIKSSTKKRRGPRQITEWREQWDDAWYKCQRSLRVKGVSTHLGLHAYLLPHAQVFVKIFNKLAHPPGDDIFLYDWWVFCKRCKLPTYSPDENVILPQCAIDALLPPLPSNDVGLRFAPDRLISLSVFIESILKIAFCRYAEEPQLFAVERTVEDHILAFGIHSDTDEFRLLLMEKACRNVLNEAMRTLQAAYNKWANNDSKPTKLLTCKEAVEMIQELGLIGAGVTIRQCRTSLMCTLFDPPPRFNSAMDETVHLVFVRC</sequence>
<feature type="region of interest" description="Disordered" evidence="4">
    <location>
        <begin position="537"/>
        <end position="592"/>
    </location>
</feature>
<evidence type="ECO:0000313" key="6">
    <source>
        <dbReference type="Proteomes" id="UP001515480"/>
    </source>
</evidence>
<protein>
    <submittedName>
        <fullName evidence="5">Uncharacterized protein</fullName>
    </submittedName>
</protein>
<proteinExistence type="predicted"/>
<feature type="compositionally biased region" description="Low complexity" evidence="4">
    <location>
        <begin position="320"/>
        <end position="334"/>
    </location>
</feature>
<evidence type="ECO:0000256" key="3">
    <source>
        <dbReference type="SAM" id="Coils"/>
    </source>
</evidence>
<accession>A0AB34JNN0</accession>
<dbReference type="InterPro" id="IPR015915">
    <property type="entry name" value="Kelch-typ_b-propeller"/>
</dbReference>
<dbReference type="PANTHER" id="PTHR46093:SF18">
    <property type="entry name" value="FIBRONECTIN TYPE-III DOMAIN-CONTAINING PROTEIN"/>
    <property type="match status" value="1"/>
</dbReference>
<dbReference type="SUPFAM" id="SSF117281">
    <property type="entry name" value="Kelch motif"/>
    <property type="match status" value="2"/>
</dbReference>
<keyword evidence="1" id="KW-0880">Kelch repeat</keyword>
<feature type="coiled-coil region" evidence="3">
    <location>
        <begin position="443"/>
        <end position="470"/>
    </location>
</feature>
<feature type="region of interest" description="Disordered" evidence="4">
    <location>
        <begin position="633"/>
        <end position="681"/>
    </location>
</feature>